<proteinExistence type="predicted"/>
<feature type="region of interest" description="Disordered" evidence="1">
    <location>
        <begin position="82"/>
        <end position="130"/>
    </location>
</feature>
<gene>
    <name evidence="2" type="ORF">F511_18624</name>
</gene>
<protein>
    <submittedName>
        <fullName evidence="2">Scarecrow-like protein 3-like</fullName>
    </submittedName>
</protein>
<reference evidence="2 3" key="1">
    <citation type="journal article" date="2015" name="Proc. Natl. Acad. Sci. U.S.A.">
        <title>The resurrection genome of Boea hygrometrica: A blueprint for survival of dehydration.</title>
        <authorList>
            <person name="Xiao L."/>
            <person name="Yang G."/>
            <person name="Zhang L."/>
            <person name="Yang X."/>
            <person name="Zhao S."/>
            <person name="Ji Z."/>
            <person name="Zhou Q."/>
            <person name="Hu M."/>
            <person name="Wang Y."/>
            <person name="Chen M."/>
            <person name="Xu Y."/>
            <person name="Jin H."/>
            <person name="Xiao X."/>
            <person name="Hu G."/>
            <person name="Bao F."/>
            <person name="Hu Y."/>
            <person name="Wan P."/>
            <person name="Li L."/>
            <person name="Deng X."/>
            <person name="Kuang T."/>
            <person name="Xiang C."/>
            <person name="Zhu J.K."/>
            <person name="Oliver M.J."/>
            <person name="He Y."/>
        </authorList>
    </citation>
    <scope>NUCLEOTIDE SEQUENCE [LARGE SCALE GENOMIC DNA]</scope>
    <source>
        <strain evidence="3">cv. XS01</strain>
    </source>
</reference>
<sequence>MPPSTNFARDTKSRAAAIGAHRRAHCSQQPSASLRPAQQFACKSWPSSAYWLRNILRTTAPSGRATCAAHRATSALPRALKRAGTEGGAPPHTAAAGSNDKKDFLSQGNRHFTVGGGRLRQSGPRPEGRLLRQPALEGLTRSARTDSPRKVGRNNFRRSEAATAAAQGGGGGGLLREERAAATRVVEYVD</sequence>
<keyword evidence="3" id="KW-1185">Reference proteome</keyword>
<evidence type="ECO:0000313" key="2">
    <source>
        <dbReference type="EMBL" id="KZV23905.1"/>
    </source>
</evidence>
<name>A0A2Z7APY1_9LAMI</name>
<feature type="region of interest" description="Disordered" evidence="1">
    <location>
        <begin position="1"/>
        <end position="32"/>
    </location>
</feature>
<dbReference type="EMBL" id="KV013344">
    <property type="protein sequence ID" value="KZV23905.1"/>
    <property type="molecule type" value="Genomic_DNA"/>
</dbReference>
<organism evidence="2 3">
    <name type="scientific">Dorcoceras hygrometricum</name>
    <dbReference type="NCBI Taxonomy" id="472368"/>
    <lineage>
        <taxon>Eukaryota</taxon>
        <taxon>Viridiplantae</taxon>
        <taxon>Streptophyta</taxon>
        <taxon>Embryophyta</taxon>
        <taxon>Tracheophyta</taxon>
        <taxon>Spermatophyta</taxon>
        <taxon>Magnoliopsida</taxon>
        <taxon>eudicotyledons</taxon>
        <taxon>Gunneridae</taxon>
        <taxon>Pentapetalae</taxon>
        <taxon>asterids</taxon>
        <taxon>lamiids</taxon>
        <taxon>Lamiales</taxon>
        <taxon>Gesneriaceae</taxon>
        <taxon>Didymocarpoideae</taxon>
        <taxon>Trichosporeae</taxon>
        <taxon>Loxocarpinae</taxon>
        <taxon>Dorcoceras</taxon>
    </lineage>
</organism>
<dbReference type="Proteomes" id="UP000250235">
    <property type="component" value="Unassembled WGS sequence"/>
</dbReference>
<evidence type="ECO:0000256" key="1">
    <source>
        <dbReference type="SAM" id="MobiDB-lite"/>
    </source>
</evidence>
<dbReference type="AlphaFoldDB" id="A0A2Z7APY1"/>
<accession>A0A2Z7APY1</accession>
<evidence type="ECO:0000313" key="3">
    <source>
        <dbReference type="Proteomes" id="UP000250235"/>
    </source>
</evidence>